<evidence type="ECO:0000313" key="1">
    <source>
        <dbReference type="EMBL" id="MDW9254411.1"/>
    </source>
</evidence>
<evidence type="ECO:0000313" key="2">
    <source>
        <dbReference type="Proteomes" id="UP001272137"/>
    </source>
</evidence>
<gene>
    <name evidence="1" type="ORF">C7S16_4021</name>
</gene>
<organism evidence="1 2">
    <name type="scientific">Burkholderia thailandensis</name>
    <dbReference type="NCBI Taxonomy" id="57975"/>
    <lineage>
        <taxon>Bacteria</taxon>
        <taxon>Pseudomonadati</taxon>
        <taxon>Pseudomonadota</taxon>
        <taxon>Betaproteobacteria</taxon>
        <taxon>Burkholderiales</taxon>
        <taxon>Burkholderiaceae</taxon>
        <taxon>Burkholderia</taxon>
        <taxon>pseudomallei group</taxon>
    </lineage>
</organism>
<reference evidence="1" key="1">
    <citation type="submission" date="2018-08" db="EMBL/GenBank/DDBJ databases">
        <title>Identification of Burkholderia cepacia strains that express a Burkholderia pseudomallei-like capsular polysaccharide.</title>
        <authorList>
            <person name="Burtnick M.N."/>
            <person name="Vongsouvath M."/>
            <person name="Newton P."/>
            <person name="Wuthiekanun V."/>
            <person name="Limmathurotsakul D."/>
            <person name="Brett P.J."/>
            <person name="Chantratita N."/>
            <person name="Dance D.A."/>
        </authorList>
    </citation>
    <scope>NUCLEOTIDE SEQUENCE</scope>
    <source>
        <strain evidence="1">SBXCC001</strain>
    </source>
</reference>
<dbReference type="AlphaFoldDB" id="A0AAW9D2G9"/>
<name>A0AAW9D2G9_BURTH</name>
<comment type="caution">
    <text evidence="1">The sequence shown here is derived from an EMBL/GenBank/DDBJ whole genome shotgun (WGS) entry which is preliminary data.</text>
</comment>
<accession>A0AAW9D2G9</accession>
<sequence length="38" mass="4590">MIKRDQRNAMIRFEKQMLNQSDGYRRLSTATDGILREF</sequence>
<protein>
    <submittedName>
        <fullName evidence="1">Uncharacterized protein</fullName>
    </submittedName>
</protein>
<proteinExistence type="predicted"/>
<dbReference type="EMBL" id="QXCT01000002">
    <property type="protein sequence ID" value="MDW9254411.1"/>
    <property type="molecule type" value="Genomic_DNA"/>
</dbReference>
<dbReference type="Proteomes" id="UP001272137">
    <property type="component" value="Unassembled WGS sequence"/>
</dbReference>